<evidence type="ECO:0000256" key="1">
    <source>
        <dbReference type="SAM" id="Coils"/>
    </source>
</evidence>
<keyword evidence="1" id="KW-0175">Coiled coil</keyword>
<reference evidence="4 5" key="1">
    <citation type="submission" date="2015-03" db="EMBL/GenBank/DDBJ databases">
        <authorList>
            <person name="Radwan O."/>
            <person name="Al-Naeli F.A."/>
            <person name="Rendon G.A."/>
            <person name="Fields C."/>
        </authorList>
    </citation>
    <scope>NUCLEOTIDE SEQUENCE [LARGE SCALE GENOMIC DNA]</scope>
    <source>
        <strain evidence="4">CR-DP1</strain>
    </source>
</reference>
<protein>
    <recommendedName>
        <fullName evidence="3">Spindle pole body-associated protein cut12 domain-containing protein</fullName>
    </recommendedName>
</protein>
<evidence type="ECO:0000313" key="5">
    <source>
        <dbReference type="Proteomes" id="UP000033483"/>
    </source>
</evidence>
<proteinExistence type="predicted"/>
<feature type="coiled-coil region" evidence="1">
    <location>
        <begin position="654"/>
        <end position="681"/>
    </location>
</feature>
<gene>
    <name evidence="4" type="ORF">TD95_000225</name>
</gene>
<keyword evidence="5" id="KW-1185">Reference proteome</keyword>
<feature type="region of interest" description="Disordered" evidence="2">
    <location>
        <begin position="601"/>
        <end position="622"/>
    </location>
</feature>
<evidence type="ECO:0000313" key="4">
    <source>
        <dbReference type="EMBL" id="KKA28376.1"/>
    </source>
</evidence>
<dbReference type="InterPro" id="IPR021589">
    <property type="entry name" value="Cut12"/>
</dbReference>
<feature type="compositionally biased region" description="Polar residues" evidence="2">
    <location>
        <begin position="117"/>
        <end position="126"/>
    </location>
</feature>
<comment type="caution">
    <text evidence="4">The sequence shown here is derived from an EMBL/GenBank/DDBJ whole genome shotgun (WGS) entry which is preliminary data.</text>
</comment>
<feature type="domain" description="Spindle pole body-associated protein cut12" evidence="3">
    <location>
        <begin position="118"/>
        <end position="263"/>
    </location>
</feature>
<accession>A0A0F4ZE40</accession>
<sequence length="688" mass="77655">MLGWMMRRAQGGASHEYDDNGDTDQVDQGPETPAPVFAARAVRSAIFGTPTPGGNDETLTQTTLDYTGRSMGTPTRPGILLTPGTGPTKRKKVSFNKEVLERGSSNPNIRGAASSGARRTSLYQTLEKSRTKKPATPRPSGQYRAPGSDDDDDDDTTNNINTAADSKSKSNGTYCQHEHTIDIAEPQSDSGKYWKTELESYRTEARIEMEKLVKHKELSKSYAKAKDDENMRLTLELRQERAKVAERDRKISELSSQVSMRRGSSFKQRTDESHAELLKNLATQTTLAADYKRQVSELEALLKDRSNRPTLTPRSSTQLETQRELRRVKSQLREVNDLRREVEKLKSDLSAAERKATRLEDENTRLKISHGSGDDNRIEELKRQLRESREESRRKDDMLHDVRRELETFRDNALERQTETKRVLERATDKIAELKAENRVLSKKVENNTTNTTAGRLDISSPIGARDRQRTVMDYAAISTTPPSDTEGFGFRANMRKLNRISAPATTGGDISFNLDDDDLGVTPRLTQAARDAYFDESDNDLEFKPDPTSTDKGSPVPWKRTTSAGLARLTDNNLFDADKREDRARFDSLVPSSRRPLRSFQPTFDLGSSPVQFSPEKDREKEKSLFAPKSTFDTNNVLGISNTARSGLSQDRRAAALARIEQRRAEKKKLQARQDVLDKENVQTWRY</sequence>
<dbReference type="Proteomes" id="UP000033483">
    <property type="component" value="Unassembled WGS sequence"/>
</dbReference>
<name>A0A0F4ZE40_9PEZI</name>
<feature type="region of interest" description="Disordered" evidence="2">
    <location>
        <begin position="1"/>
        <end position="173"/>
    </location>
</feature>
<dbReference type="OrthoDB" id="5383703at2759"/>
<dbReference type="Pfam" id="PF11500">
    <property type="entry name" value="Cut12"/>
    <property type="match status" value="1"/>
</dbReference>
<feature type="region of interest" description="Disordered" evidence="2">
    <location>
        <begin position="533"/>
        <end position="564"/>
    </location>
</feature>
<feature type="compositionally biased region" description="Polar residues" evidence="2">
    <location>
        <begin position="308"/>
        <end position="320"/>
    </location>
</feature>
<dbReference type="AlphaFoldDB" id="A0A0F4ZE40"/>
<organism evidence="4 5">
    <name type="scientific">Thielaviopsis punctulata</name>
    <dbReference type="NCBI Taxonomy" id="72032"/>
    <lineage>
        <taxon>Eukaryota</taxon>
        <taxon>Fungi</taxon>
        <taxon>Dikarya</taxon>
        <taxon>Ascomycota</taxon>
        <taxon>Pezizomycotina</taxon>
        <taxon>Sordariomycetes</taxon>
        <taxon>Hypocreomycetidae</taxon>
        <taxon>Microascales</taxon>
        <taxon>Ceratocystidaceae</taxon>
        <taxon>Thielaviopsis</taxon>
    </lineage>
</organism>
<feature type="region of interest" description="Disordered" evidence="2">
    <location>
        <begin position="304"/>
        <end position="324"/>
    </location>
</feature>
<evidence type="ECO:0000259" key="3">
    <source>
        <dbReference type="Pfam" id="PF11500"/>
    </source>
</evidence>
<evidence type="ECO:0000256" key="2">
    <source>
        <dbReference type="SAM" id="MobiDB-lite"/>
    </source>
</evidence>
<dbReference type="EMBL" id="LAEV01001332">
    <property type="protein sequence ID" value="KKA28376.1"/>
    <property type="molecule type" value="Genomic_DNA"/>
</dbReference>
<feature type="compositionally biased region" description="Polar residues" evidence="2">
    <location>
        <begin position="57"/>
        <end position="73"/>
    </location>
</feature>